<comment type="caution">
    <text evidence="2">The sequence shown here is derived from an EMBL/GenBank/DDBJ whole genome shotgun (WGS) entry which is preliminary data.</text>
</comment>
<protein>
    <submittedName>
        <fullName evidence="2">Putative membrane protein</fullName>
    </submittedName>
</protein>
<keyword evidence="1" id="KW-1133">Transmembrane helix</keyword>
<organism evidence="2 3">
    <name type="scientific">Haloactinopolyspora alba</name>
    <dbReference type="NCBI Taxonomy" id="648780"/>
    <lineage>
        <taxon>Bacteria</taxon>
        <taxon>Bacillati</taxon>
        <taxon>Actinomycetota</taxon>
        <taxon>Actinomycetes</taxon>
        <taxon>Jiangellales</taxon>
        <taxon>Jiangellaceae</taxon>
        <taxon>Haloactinopolyspora</taxon>
    </lineage>
</organism>
<dbReference type="Proteomes" id="UP000243528">
    <property type="component" value="Unassembled WGS sequence"/>
</dbReference>
<reference evidence="2 3" key="1">
    <citation type="submission" date="2018-03" db="EMBL/GenBank/DDBJ databases">
        <title>Genomic Encyclopedia of Archaeal and Bacterial Type Strains, Phase II (KMG-II): from individual species to whole genera.</title>
        <authorList>
            <person name="Goeker M."/>
        </authorList>
    </citation>
    <scope>NUCLEOTIDE SEQUENCE [LARGE SCALE GENOMIC DNA]</scope>
    <source>
        <strain evidence="2 3">DSM 45211</strain>
    </source>
</reference>
<evidence type="ECO:0000313" key="2">
    <source>
        <dbReference type="EMBL" id="PSL06880.1"/>
    </source>
</evidence>
<keyword evidence="1" id="KW-0812">Transmembrane</keyword>
<gene>
    <name evidence="2" type="ORF">CLV30_102269</name>
</gene>
<dbReference type="EMBL" id="PYGE01000002">
    <property type="protein sequence ID" value="PSL06880.1"/>
    <property type="molecule type" value="Genomic_DNA"/>
</dbReference>
<dbReference type="InterPro" id="IPR013901">
    <property type="entry name" value="Anthrone_oxy"/>
</dbReference>
<sequence length="161" mass="16690">MSDDVIFVVAVVAAVSSGVIAGLLFAFSSFVMRGLRALPPSQGLVAMQSINAAVNNPIFMLAFLGTTAANLVAVVVAFASWGEAEAIYLLVAGLVYLAGVLGVTAGYHVPRNTALAEVDPDGDDAEARWTRFAAEWTTWNHVRTFAGIAAAVVFSVSLSAG</sequence>
<keyword evidence="3" id="KW-1185">Reference proteome</keyword>
<keyword evidence="1" id="KW-0472">Membrane</keyword>
<feature type="transmembrane region" description="Helical" evidence="1">
    <location>
        <begin position="87"/>
        <end position="107"/>
    </location>
</feature>
<evidence type="ECO:0000313" key="3">
    <source>
        <dbReference type="Proteomes" id="UP000243528"/>
    </source>
</evidence>
<evidence type="ECO:0000256" key="1">
    <source>
        <dbReference type="SAM" id="Phobius"/>
    </source>
</evidence>
<name>A0A2P8EBQ9_9ACTN</name>
<proteinExistence type="predicted"/>
<feature type="transmembrane region" description="Helical" evidence="1">
    <location>
        <begin position="58"/>
        <end position="81"/>
    </location>
</feature>
<dbReference type="AlphaFoldDB" id="A0A2P8EBQ9"/>
<dbReference type="RefSeq" id="WP_106535877.1">
    <property type="nucleotide sequence ID" value="NZ_ML142898.1"/>
</dbReference>
<feature type="transmembrane region" description="Helical" evidence="1">
    <location>
        <begin position="6"/>
        <end position="27"/>
    </location>
</feature>
<dbReference type="OrthoDB" id="428263at2"/>
<accession>A0A2P8EBQ9</accession>
<dbReference type="Pfam" id="PF08592">
    <property type="entry name" value="Anthrone_oxy"/>
    <property type="match status" value="1"/>
</dbReference>